<dbReference type="HOGENOM" id="CLU_007383_1_7_11"/>
<reference evidence="2 3" key="1">
    <citation type="submission" date="2006-06" db="EMBL/GenBank/DDBJ databases">
        <title>Complete sequence of Rubrobacter xylanophilus DSM 9941.</title>
        <authorList>
            <consortium name="US DOE Joint Genome Institute"/>
            <person name="Copeland A."/>
            <person name="Lucas S."/>
            <person name="Lapidus A."/>
            <person name="Barry K."/>
            <person name="Detter J.C."/>
            <person name="Glavina del Rio T."/>
            <person name="Hammon N."/>
            <person name="Israni S."/>
            <person name="Dalin E."/>
            <person name="Tice H."/>
            <person name="Pitluck S."/>
            <person name="Munk A.C."/>
            <person name="Brettin T."/>
            <person name="Bruce D."/>
            <person name="Han C."/>
            <person name="Tapia R."/>
            <person name="Gilna P."/>
            <person name="Schmutz J."/>
            <person name="Larimer F."/>
            <person name="Land M."/>
            <person name="Hauser L."/>
            <person name="Kyrpides N."/>
            <person name="Lykidis A."/>
            <person name="da Costa M.S."/>
            <person name="Rainey F.A."/>
            <person name="Empadinhas N."/>
            <person name="Jolivet E."/>
            <person name="Battista J.R."/>
            <person name="Richardson P."/>
        </authorList>
    </citation>
    <scope>NUCLEOTIDE SEQUENCE [LARGE SCALE GENOMIC DNA]</scope>
    <source>
        <strain evidence="3">DSM 9941 / NBRC 16129 / PRD-1</strain>
    </source>
</reference>
<evidence type="ECO:0000259" key="1">
    <source>
        <dbReference type="Pfam" id="PF16363"/>
    </source>
</evidence>
<dbReference type="STRING" id="266117.Rxyl_0568"/>
<sequence>MPRALVTGASGFAGGYLVRYLLELGYEVVGAVHGAGARLPDGCHRAVLDITDRQSLREVVAATQPDEIYHLAGIARPANDSVDEFYEVNFGGTLKLLETVREHAPDAAVLLVGSAYAYGSVGHPISEIELFKPVNHYGSSKASADLLGHVYSLEGLRVVRARPFNHSGPGQSPAFVLPTLVEQFVEIEAGKREPVIRLGNLDSVRDFSDVRDIVRGYRLALLKGRSGEPYNLGSGRGTSVRELFEMVREKAEQEVELQVEPSRTRIIDIPYLVADTSKAREELGWEPEVSLEQTLHDMLDAVRKRLVAEDGVCGT</sequence>
<keyword evidence="3" id="KW-1185">Reference proteome</keyword>
<organism evidence="2 3">
    <name type="scientific">Rubrobacter xylanophilus (strain DSM 9941 / JCM 11954 / NBRC 16129 / PRD-1)</name>
    <dbReference type="NCBI Taxonomy" id="266117"/>
    <lineage>
        <taxon>Bacteria</taxon>
        <taxon>Bacillati</taxon>
        <taxon>Actinomycetota</taxon>
        <taxon>Rubrobacteria</taxon>
        <taxon>Rubrobacterales</taxon>
        <taxon>Rubrobacteraceae</taxon>
        <taxon>Rubrobacter</taxon>
    </lineage>
</organism>
<dbReference type="KEGG" id="rxy:Rxyl_0568"/>
<dbReference type="PANTHER" id="PTHR43000">
    <property type="entry name" value="DTDP-D-GLUCOSE 4,6-DEHYDRATASE-RELATED"/>
    <property type="match status" value="1"/>
</dbReference>
<dbReference type="AlphaFoldDB" id="Q1AYI6"/>
<protein>
    <submittedName>
        <fullName evidence="2">NAD-dependent epimerase/dehydratase</fullName>
    </submittedName>
</protein>
<dbReference type="PhylomeDB" id="Q1AYI6"/>
<proteinExistence type="predicted"/>
<gene>
    <name evidence="2" type="ordered locus">Rxyl_0568</name>
</gene>
<dbReference type="InterPro" id="IPR016040">
    <property type="entry name" value="NAD(P)-bd_dom"/>
</dbReference>
<dbReference type="CDD" id="cd05260">
    <property type="entry name" value="GDP_MD_SDR_e"/>
    <property type="match status" value="1"/>
</dbReference>
<dbReference type="Pfam" id="PF16363">
    <property type="entry name" value="GDP_Man_Dehyd"/>
    <property type="match status" value="1"/>
</dbReference>
<dbReference type="PRINTS" id="PR01713">
    <property type="entry name" value="NUCEPIMERASE"/>
</dbReference>
<name>Q1AYI6_RUBXD</name>
<feature type="domain" description="NAD(P)-binding" evidence="1">
    <location>
        <begin position="5"/>
        <end position="298"/>
    </location>
</feature>
<dbReference type="InterPro" id="IPR036291">
    <property type="entry name" value="NAD(P)-bd_dom_sf"/>
</dbReference>
<dbReference type="EMBL" id="CP000386">
    <property type="protein sequence ID" value="ABG03542.1"/>
    <property type="molecule type" value="Genomic_DNA"/>
</dbReference>
<evidence type="ECO:0000313" key="3">
    <source>
        <dbReference type="Proteomes" id="UP000006637"/>
    </source>
</evidence>
<dbReference type="eggNOG" id="COG1089">
    <property type="taxonomic scope" value="Bacteria"/>
</dbReference>
<dbReference type="OrthoDB" id="9801785at2"/>
<dbReference type="Gene3D" id="3.40.50.720">
    <property type="entry name" value="NAD(P)-binding Rossmann-like Domain"/>
    <property type="match status" value="1"/>
</dbReference>
<accession>Q1AYI6</accession>
<dbReference type="Gene3D" id="3.90.25.10">
    <property type="entry name" value="UDP-galactose 4-epimerase, domain 1"/>
    <property type="match status" value="1"/>
</dbReference>
<evidence type="ECO:0000313" key="2">
    <source>
        <dbReference type="EMBL" id="ABG03542.1"/>
    </source>
</evidence>
<dbReference type="Proteomes" id="UP000006637">
    <property type="component" value="Chromosome"/>
</dbReference>
<dbReference type="SUPFAM" id="SSF51735">
    <property type="entry name" value="NAD(P)-binding Rossmann-fold domains"/>
    <property type="match status" value="1"/>
</dbReference>
<dbReference type="RefSeq" id="WP_011563560.1">
    <property type="nucleotide sequence ID" value="NC_008148.1"/>
</dbReference>